<name>A0ABN6H092_9BACT</name>
<proteinExistence type="predicted"/>
<dbReference type="Proteomes" id="UP001374893">
    <property type="component" value="Chromosome"/>
</dbReference>
<organism evidence="1 2">
    <name type="scientific">Haloferula helveola</name>
    <dbReference type="NCBI Taxonomy" id="490095"/>
    <lineage>
        <taxon>Bacteria</taxon>
        <taxon>Pseudomonadati</taxon>
        <taxon>Verrucomicrobiota</taxon>
        <taxon>Verrucomicrobiia</taxon>
        <taxon>Verrucomicrobiales</taxon>
        <taxon>Verrucomicrobiaceae</taxon>
        <taxon>Haloferula</taxon>
    </lineage>
</organism>
<keyword evidence="2" id="KW-1185">Reference proteome</keyword>
<dbReference type="EMBL" id="AP024702">
    <property type="protein sequence ID" value="BCX46960.1"/>
    <property type="molecule type" value="Genomic_DNA"/>
</dbReference>
<gene>
    <name evidence="1" type="ORF">HAHE_08680</name>
</gene>
<reference evidence="1 2" key="1">
    <citation type="submission" date="2021-06" db="EMBL/GenBank/DDBJ databases">
        <title>Complete genome of Haloferula helveola possessing various polysaccharide degrading enzymes.</title>
        <authorList>
            <person name="Takami H."/>
            <person name="Huang C."/>
            <person name="Hamasaki K."/>
        </authorList>
    </citation>
    <scope>NUCLEOTIDE SEQUENCE [LARGE SCALE GENOMIC DNA]</scope>
    <source>
        <strain evidence="1 2">CN-1</strain>
    </source>
</reference>
<evidence type="ECO:0000313" key="1">
    <source>
        <dbReference type="EMBL" id="BCX46960.1"/>
    </source>
</evidence>
<protein>
    <submittedName>
        <fullName evidence="1">Uncharacterized protein</fullName>
    </submittedName>
</protein>
<sequence>MTAGIATPLGGRADDEITVLKIEFTEKQGDSRFYELKGSRTLDAESAGLVRQAFSTPGVKPPALLDVIVDYFAVRIGDELFYVVEMQERGFQITRARMSGDALERVEGPSRVIGKHPKLKELLQDALDGIEDSTDEE</sequence>
<evidence type="ECO:0000313" key="2">
    <source>
        <dbReference type="Proteomes" id="UP001374893"/>
    </source>
</evidence>
<accession>A0ABN6H092</accession>